<dbReference type="Pfam" id="PF13377">
    <property type="entry name" value="Peripla_BP_3"/>
    <property type="match status" value="1"/>
</dbReference>
<dbReference type="SUPFAM" id="SSF53822">
    <property type="entry name" value="Periplasmic binding protein-like I"/>
    <property type="match status" value="1"/>
</dbReference>
<reference evidence="5 6" key="1">
    <citation type="submission" date="2023-01" db="EMBL/GenBank/DDBJ databases">
        <title>Characterization of estradiol degrading bacteria Microbacterium sp. MZT7 and reveal degrading genes through genome analysis.</title>
        <authorList>
            <person name="Hao P."/>
            <person name="Gao Y."/>
        </authorList>
    </citation>
    <scope>NUCLEOTIDE SEQUENCE [LARGE SCALE GENOMIC DNA]</scope>
    <source>
        <strain evidence="5 6">MZT7</strain>
    </source>
</reference>
<dbReference type="Gene3D" id="3.40.50.2300">
    <property type="match status" value="2"/>
</dbReference>
<dbReference type="Proteomes" id="UP001199642">
    <property type="component" value="Chromosome"/>
</dbReference>
<dbReference type="PANTHER" id="PTHR30146:SF138">
    <property type="entry name" value="TRANSCRIPTIONAL REGULATORY PROTEIN"/>
    <property type="match status" value="1"/>
</dbReference>
<dbReference type="PROSITE" id="PS50932">
    <property type="entry name" value="HTH_LACI_2"/>
    <property type="match status" value="1"/>
</dbReference>
<dbReference type="CDD" id="cd01392">
    <property type="entry name" value="HTH_LacI"/>
    <property type="match status" value="1"/>
</dbReference>
<keyword evidence="2" id="KW-0238">DNA-binding</keyword>
<protein>
    <submittedName>
        <fullName evidence="5">LacI family transcriptional regulator</fullName>
    </submittedName>
</protein>
<evidence type="ECO:0000313" key="5">
    <source>
        <dbReference type="EMBL" id="UGS25490.1"/>
    </source>
</evidence>
<keyword evidence="3" id="KW-0804">Transcription</keyword>
<organism evidence="5 6">
    <name type="scientific">Microbacterium resistens</name>
    <dbReference type="NCBI Taxonomy" id="156977"/>
    <lineage>
        <taxon>Bacteria</taxon>
        <taxon>Bacillati</taxon>
        <taxon>Actinomycetota</taxon>
        <taxon>Actinomycetes</taxon>
        <taxon>Micrococcales</taxon>
        <taxon>Microbacteriaceae</taxon>
        <taxon>Microbacterium</taxon>
    </lineage>
</organism>
<evidence type="ECO:0000256" key="2">
    <source>
        <dbReference type="ARBA" id="ARBA00023125"/>
    </source>
</evidence>
<sequence length="369" mass="38754">MRIGCGAARIPRPDPVARGAHAVRGHSVSVVTGKRRSATNPVTIGDIARVAGVSRSTVSRAFSRPEMLSGETVHRVRAAADQLGYVVNHAARALSTGRFGNIAVVVPDIANPFFPPLVRRVQTLADQADYAVFLGDSDEIADREANLTSRLSAQVEGFVLAAPRLDEQRIRELDAQRPVVLVNRDIEGLARVLIDPSGGLDEAVAHLHRLGHRRVVYLSGPRESWSDQQRRAALNRAAERVGIEVAVQELGRPSSTGGRDAVGGILASGATAVIAFDDVVAQGVLAGLALRGIAVPRDISVIGCDDTLASGTNPALTTISAASAAAGEAAAELLLARLADAERPAERVAIATHLVVRETTDAARPAARE</sequence>
<keyword evidence="6" id="KW-1185">Reference proteome</keyword>
<gene>
    <name evidence="5" type="ORF">K8F61_12465</name>
</gene>
<dbReference type="SMART" id="SM00354">
    <property type="entry name" value="HTH_LACI"/>
    <property type="match status" value="1"/>
</dbReference>
<dbReference type="Pfam" id="PF00356">
    <property type="entry name" value="LacI"/>
    <property type="match status" value="1"/>
</dbReference>
<dbReference type="InterPro" id="IPR046335">
    <property type="entry name" value="LacI/GalR-like_sensor"/>
</dbReference>
<dbReference type="EMBL" id="CP082781">
    <property type="protein sequence ID" value="UGS25490.1"/>
    <property type="molecule type" value="Genomic_DNA"/>
</dbReference>
<evidence type="ECO:0000256" key="1">
    <source>
        <dbReference type="ARBA" id="ARBA00023015"/>
    </source>
</evidence>
<feature type="domain" description="HTH lacI-type" evidence="4">
    <location>
        <begin position="42"/>
        <end position="96"/>
    </location>
</feature>
<name>A0ABY3RRD6_9MICO</name>
<dbReference type="InterPro" id="IPR010982">
    <property type="entry name" value="Lambda_DNA-bd_dom_sf"/>
</dbReference>
<evidence type="ECO:0000259" key="4">
    <source>
        <dbReference type="PROSITE" id="PS50932"/>
    </source>
</evidence>
<accession>A0ABY3RRD6</accession>
<dbReference type="InterPro" id="IPR028082">
    <property type="entry name" value="Peripla_BP_I"/>
</dbReference>
<proteinExistence type="predicted"/>
<dbReference type="Gene3D" id="1.10.260.40">
    <property type="entry name" value="lambda repressor-like DNA-binding domains"/>
    <property type="match status" value="1"/>
</dbReference>
<evidence type="ECO:0000313" key="6">
    <source>
        <dbReference type="Proteomes" id="UP001199642"/>
    </source>
</evidence>
<dbReference type="InterPro" id="IPR000843">
    <property type="entry name" value="HTH_LacI"/>
</dbReference>
<dbReference type="CDD" id="cd06267">
    <property type="entry name" value="PBP1_LacI_sugar_binding-like"/>
    <property type="match status" value="1"/>
</dbReference>
<keyword evidence="1" id="KW-0805">Transcription regulation</keyword>
<dbReference type="PANTHER" id="PTHR30146">
    <property type="entry name" value="LACI-RELATED TRANSCRIPTIONAL REPRESSOR"/>
    <property type="match status" value="1"/>
</dbReference>
<dbReference type="SUPFAM" id="SSF47413">
    <property type="entry name" value="lambda repressor-like DNA-binding domains"/>
    <property type="match status" value="1"/>
</dbReference>
<evidence type="ECO:0000256" key="3">
    <source>
        <dbReference type="ARBA" id="ARBA00023163"/>
    </source>
</evidence>